<reference evidence="3 4" key="1">
    <citation type="journal article" date="2016" name="Nat. Commun.">
        <title>Thousands of microbial genomes shed light on interconnected biogeochemical processes in an aquifer system.</title>
        <authorList>
            <person name="Anantharaman K."/>
            <person name="Brown C.T."/>
            <person name="Hug L.A."/>
            <person name="Sharon I."/>
            <person name="Castelle C.J."/>
            <person name="Probst A.J."/>
            <person name="Thomas B.C."/>
            <person name="Singh A."/>
            <person name="Wilkins M.J."/>
            <person name="Karaoz U."/>
            <person name="Brodie E.L."/>
            <person name="Williams K.H."/>
            <person name="Hubbard S.S."/>
            <person name="Banfield J.F."/>
        </authorList>
    </citation>
    <scope>NUCLEOTIDE SEQUENCE [LARGE SCALE GENOMIC DNA]</scope>
</reference>
<dbReference type="GO" id="GO:0016857">
    <property type="term" value="F:racemase and epimerase activity, acting on carbohydrates and derivatives"/>
    <property type="evidence" value="ECO:0007669"/>
    <property type="project" value="InterPro"/>
</dbReference>
<evidence type="ECO:0000256" key="1">
    <source>
        <dbReference type="ARBA" id="ARBA00022723"/>
    </source>
</evidence>
<dbReference type="Gene3D" id="3.20.20.70">
    <property type="entry name" value="Aldolase class I"/>
    <property type="match status" value="1"/>
</dbReference>
<comment type="caution">
    <text evidence="3">The sequence shown here is derived from an EMBL/GenBank/DDBJ whole genome shotgun (WGS) entry which is preliminary data.</text>
</comment>
<dbReference type="InterPro" id="IPR000056">
    <property type="entry name" value="Ribul_P_3_epim-like"/>
</dbReference>
<dbReference type="EMBL" id="MHLG01000012">
    <property type="protein sequence ID" value="OGZ03871.1"/>
    <property type="molecule type" value="Genomic_DNA"/>
</dbReference>
<evidence type="ECO:0000256" key="2">
    <source>
        <dbReference type="ARBA" id="ARBA00023235"/>
    </source>
</evidence>
<proteinExistence type="predicted"/>
<evidence type="ECO:0000313" key="3">
    <source>
        <dbReference type="EMBL" id="OGZ03871.1"/>
    </source>
</evidence>
<dbReference type="SUPFAM" id="SSF51366">
    <property type="entry name" value="Ribulose-phoshate binding barrel"/>
    <property type="match status" value="1"/>
</dbReference>
<evidence type="ECO:0008006" key="5">
    <source>
        <dbReference type="Google" id="ProtNLM"/>
    </source>
</evidence>
<accession>A0A1G2CT83</accession>
<dbReference type="AlphaFoldDB" id="A0A1G2CT83"/>
<keyword evidence="2" id="KW-0413">Isomerase</keyword>
<name>A0A1G2CT83_9BACT</name>
<dbReference type="InterPro" id="IPR011060">
    <property type="entry name" value="RibuloseP-bd_barrel"/>
</dbReference>
<dbReference type="Proteomes" id="UP000177587">
    <property type="component" value="Unassembled WGS sequence"/>
</dbReference>
<dbReference type="Pfam" id="PF00834">
    <property type="entry name" value="Ribul_P_3_epim"/>
    <property type="match status" value="1"/>
</dbReference>
<dbReference type="GO" id="GO:0046872">
    <property type="term" value="F:metal ion binding"/>
    <property type="evidence" value="ECO:0007669"/>
    <property type="project" value="UniProtKB-KW"/>
</dbReference>
<dbReference type="GO" id="GO:0005975">
    <property type="term" value="P:carbohydrate metabolic process"/>
    <property type="evidence" value="ECO:0007669"/>
    <property type="project" value="InterPro"/>
</dbReference>
<keyword evidence="1" id="KW-0479">Metal-binding</keyword>
<dbReference type="STRING" id="1798656.A2604_01135"/>
<sequence>MEVVPAINEVDRREVERKVRTAESFAAERVQIDFADKQKALGTGVLAQYVSLVPAEINYEIHIMSEEPEKEFPFWLFPKVERIIFHLENSVNPLDFKNNCLKEGKAAGLGIYANTSNELIFPLLKHFDFFLVLAVSAGQSGDSFNEMALEKIKFLREKTPQAIIEVDGGVNFETAKMVKEAGANIIVSSSYIFDSPDPAGAFQELKNL</sequence>
<organism evidence="3 4">
    <name type="scientific">Candidatus Liptonbacteria bacterium RIFOXYD1_FULL_36_11</name>
    <dbReference type="NCBI Taxonomy" id="1798656"/>
    <lineage>
        <taxon>Bacteria</taxon>
        <taxon>Candidatus Liptoniibacteriota</taxon>
    </lineage>
</organism>
<dbReference type="InterPro" id="IPR013785">
    <property type="entry name" value="Aldolase_TIM"/>
</dbReference>
<gene>
    <name evidence="3" type="ORF">A2604_01135</name>
</gene>
<evidence type="ECO:0000313" key="4">
    <source>
        <dbReference type="Proteomes" id="UP000177587"/>
    </source>
</evidence>
<protein>
    <recommendedName>
        <fullName evidence="5">Ribulose-phosphate 3-epimerase</fullName>
    </recommendedName>
</protein>
<dbReference type="PANTHER" id="PTHR11749">
    <property type="entry name" value="RIBULOSE-5-PHOSPHATE-3-EPIMERASE"/>
    <property type="match status" value="1"/>
</dbReference>